<comment type="caution">
    <text evidence="2">The sequence shown here is derived from an EMBL/GenBank/DDBJ whole genome shotgun (WGS) entry which is preliminary data.</text>
</comment>
<dbReference type="InterPro" id="IPR000477">
    <property type="entry name" value="RT_dom"/>
</dbReference>
<organism evidence="2 3">
    <name type="scientific">Phytophthora rubi</name>
    <dbReference type="NCBI Taxonomy" id="129364"/>
    <lineage>
        <taxon>Eukaryota</taxon>
        <taxon>Sar</taxon>
        <taxon>Stramenopiles</taxon>
        <taxon>Oomycota</taxon>
        <taxon>Peronosporomycetes</taxon>
        <taxon>Peronosporales</taxon>
        <taxon>Peronosporaceae</taxon>
        <taxon>Phytophthora</taxon>
    </lineage>
</organism>
<dbReference type="Proteomes" id="UP000429607">
    <property type="component" value="Unassembled WGS sequence"/>
</dbReference>
<evidence type="ECO:0000313" key="2">
    <source>
        <dbReference type="EMBL" id="KAE8970853.1"/>
    </source>
</evidence>
<accession>A0A6A3HRS7</accession>
<feature type="domain" description="Reverse transcriptase" evidence="1">
    <location>
        <begin position="256"/>
        <end position="515"/>
    </location>
</feature>
<dbReference type="Pfam" id="PF00078">
    <property type="entry name" value="RVT_1"/>
    <property type="match status" value="1"/>
</dbReference>
<dbReference type="EMBL" id="QXFV01004235">
    <property type="protein sequence ID" value="KAE8970853.1"/>
    <property type="molecule type" value="Genomic_DNA"/>
</dbReference>
<dbReference type="AlphaFoldDB" id="A0A6A3HRS7"/>
<dbReference type="CDD" id="cd01650">
    <property type="entry name" value="RT_nLTR_like"/>
    <property type="match status" value="1"/>
</dbReference>
<dbReference type="PROSITE" id="PS50878">
    <property type="entry name" value="RT_POL"/>
    <property type="match status" value="1"/>
</dbReference>
<evidence type="ECO:0000313" key="3">
    <source>
        <dbReference type="Proteomes" id="UP000429607"/>
    </source>
</evidence>
<evidence type="ECO:0000259" key="1">
    <source>
        <dbReference type="PROSITE" id="PS50878"/>
    </source>
</evidence>
<dbReference type="SUPFAM" id="SSF56672">
    <property type="entry name" value="DNA/RNA polymerases"/>
    <property type="match status" value="1"/>
</dbReference>
<protein>
    <recommendedName>
        <fullName evidence="1">Reverse transcriptase domain-containing protein</fullName>
    </recommendedName>
</protein>
<dbReference type="InterPro" id="IPR043502">
    <property type="entry name" value="DNA/RNA_pol_sf"/>
</dbReference>
<sequence>MCSRLQTFWEHIQERDEDAIALTHDWDAWKVDVRMAALRIIKQRRKAARNTYKQKLRRLIRQDRRLREAAAARPPTIDFITDSLDAMSLTDGVGGTPLARVRHAITACIGRCSATKQQRLFREGGHRTGKTTKQFFQRVSTKYVNNDVHRLDAANGQAARGVHDKPDTRADAWTPIFQQAASTPEARSRVLQWLGDEGQYKATLQDLSAPFTEAEVAAAIGSTKARKACGPDRLGNDWYRDFAEQLIPILTRLYNAWYPDGVFPSTFLEADIFCLKKGGESSNPLNFRPLALLDTDYKILTRILATRTSSKLHWIIHPNQNGFVPHRTIHATVDLFTAAQQAAMTDPVMAAALALLLDFRKAYDSVDREFLYASLLWLGFPTSYVNAMRGMHEGTRVRFLANGYRSRWVAVTCGIRQGCPLAPLLFLFVLEALYRRIDQEPKLSGILRSAAGSVRLKVGGYADDTASYVSTIAEVILVMTITRIFASASGLRLNEEKTLVIALNPETIQKMGPLPAPLRLQAIRATWDCKKTLTVDQRSLIAVAIVIPKLLYIGRHQWPSKGTIQAFQKMIKNYIWHGRFTECDVGGRAWLNQHVATLPRQQGGLAVPDLKMELLALAAVTVNNWAVDSDPDTQILGDVLAGCQTVGVAPQVYITPRHTPPTVHNRRVKESIWSTGLSVCNSFGGVSPAASKAAMVVALHCTLYFRGPVVATWYGRRMTLDTQPLQGPLSRQYQATEETLHGDFCSEWVPYMALEELKLFTETGVARGIKSTMRALCRNGTLVKDVLHWRWLAKGGMLVTVLVDKFTRTIRRQAERLMVLIHLNFPQLLRHGEHSGRIRYETKDPAHVPVQLCIDSERRLEGLTGFGGNRGDMAIVRTHRDMIAATQRAVGVGTAVTRVHPHPRISRM</sequence>
<gene>
    <name evidence="2" type="ORF">PR001_g27081</name>
</gene>
<dbReference type="PANTHER" id="PTHR19446">
    <property type="entry name" value="REVERSE TRANSCRIPTASES"/>
    <property type="match status" value="1"/>
</dbReference>
<proteinExistence type="predicted"/>
<reference evidence="2 3" key="1">
    <citation type="submission" date="2018-09" db="EMBL/GenBank/DDBJ databases">
        <title>Genomic investigation of the strawberry pathogen Phytophthora fragariae indicates pathogenicity is determined by transcriptional variation in three key races.</title>
        <authorList>
            <person name="Adams T.M."/>
            <person name="Armitage A.D."/>
            <person name="Sobczyk M.K."/>
            <person name="Bates H.J."/>
            <person name="Dunwell J.M."/>
            <person name="Nellist C.F."/>
            <person name="Harrison R.J."/>
        </authorList>
    </citation>
    <scope>NUCLEOTIDE SEQUENCE [LARGE SCALE GENOMIC DNA]</scope>
    <source>
        <strain evidence="2 3">SCRP249</strain>
    </source>
</reference>
<feature type="non-terminal residue" evidence="2">
    <location>
        <position position="908"/>
    </location>
</feature>
<name>A0A6A3HRS7_9STRA</name>